<dbReference type="Proteomes" id="UP000324974">
    <property type="component" value="Chromosome"/>
</dbReference>
<organism evidence="2 3">
    <name type="scientific">Limnoglobus roseus</name>
    <dbReference type="NCBI Taxonomy" id="2598579"/>
    <lineage>
        <taxon>Bacteria</taxon>
        <taxon>Pseudomonadati</taxon>
        <taxon>Planctomycetota</taxon>
        <taxon>Planctomycetia</taxon>
        <taxon>Gemmatales</taxon>
        <taxon>Gemmataceae</taxon>
        <taxon>Limnoglobus</taxon>
    </lineage>
</organism>
<evidence type="ECO:0000256" key="1">
    <source>
        <dbReference type="SAM" id="Phobius"/>
    </source>
</evidence>
<dbReference type="RefSeq" id="WP_149112654.1">
    <property type="nucleotide sequence ID" value="NZ_CP042425.1"/>
</dbReference>
<evidence type="ECO:0000313" key="2">
    <source>
        <dbReference type="EMBL" id="QEL18121.1"/>
    </source>
</evidence>
<dbReference type="OrthoDB" id="6078289at2"/>
<evidence type="ECO:0000313" key="3">
    <source>
        <dbReference type="Proteomes" id="UP000324974"/>
    </source>
</evidence>
<sequence>MRRRPWVEEWPVVQRWQGVPRPSEPDGNEFDRPDRTKVALALGIVSLLFGPLGLVAWLVGADCLKAIEEGRMDPTGESNARVGRLLGIVALCMFTVKVSVLTVLFTVFFDLPRF</sequence>
<reference evidence="3" key="1">
    <citation type="submission" date="2019-08" db="EMBL/GenBank/DDBJ databases">
        <title>Limnoglobus roseus gen. nov., sp. nov., a novel freshwater planctomycete with a giant genome from the family Gemmataceae.</title>
        <authorList>
            <person name="Kulichevskaya I.S."/>
            <person name="Naumoff D.G."/>
            <person name="Miroshnikov K."/>
            <person name="Ivanova A."/>
            <person name="Philippov D.A."/>
            <person name="Hakobyan A."/>
            <person name="Rijpstra I.C."/>
            <person name="Sinninghe Damste J.S."/>
            <person name="Liesack W."/>
            <person name="Dedysh S.N."/>
        </authorList>
    </citation>
    <scope>NUCLEOTIDE SEQUENCE [LARGE SCALE GENOMIC DNA]</scope>
    <source>
        <strain evidence="3">PX52</strain>
    </source>
</reference>
<accession>A0A5C1AFU4</accession>
<keyword evidence="3" id="KW-1185">Reference proteome</keyword>
<gene>
    <name evidence="2" type="ORF">PX52LOC_05135</name>
</gene>
<keyword evidence="1" id="KW-0812">Transmembrane</keyword>
<evidence type="ECO:0008006" key="4">
    <source>
        <dbReference type="Google" id="ProtNLM"/>
    </source>
</evidence>
<keyword evidence="1" id="KW-1133">Transmembrane helix</keyword>
<keyword evidence="1" id="KW-0472">Membrane</keyword>
<feature type="transmembrane region" description="Helical" evidence="1">
    <location>
        <begin position="38"/>
        <end position="64"/>
    </location>
</feature>
<proteinExistence type="predicted"/>
<name>A0A5C1AFU4_9BACT</name>
<dbReference type="EMBL" id="CP042425">
    <property type="protein sequence ID" value="QEL18121.1"/>
    <property type="molecule type" value="Genomic_DNA"/>
</dbReference>
<feature type="transmembrane region" description="Helical" evidence="1">
    <location>
        <begin position="85"/>
        <end position="109"/>
    </location>
</feature>
<dbReference type="KEGG" id="lrs:PX52LOC_05135"/>
<dbReference type="AlphaFoldDB" id="A0A5C1AFU4"/>
<protein>
    <recommendedName>
        <fullName evidence="4">DUF4190 domain-containing protein</fullName>
    </recommendedName>
</protein>